<reference evidence="1" key="1">
    <citation type="submission" date="2016-10" db="EMBL/GenBank/DDBJ databases">
        <title>Sequence of Gallionella enrichment culture.</title>
        <authorList>
            <person name="Poehlein A."/>
            <person name="Muehling M."/>
            <person name="Daniel R."/>
        </authorList>
    </citation>
    <scope>NUCLEOTIDE SEQUENCE</scope>
</reference>
<dbReference type="InterPro" id="IPR036986">
    <property type="entry name" value="S4_RNA-bd_sf"/>
</dbReference>
<proteinExistence type="predicted"/>
<name>A0A1J5R4S3_9ZZZZ</name>
<organism evidence="1">
    <name type="scientific">mine drainage metagenome</name>
    <dbReference type="NCBI Taxonomy" id="410659"/>
    <lineage>
        <taxon>unclassified sequences</taxon>
        <taxon>metagenomes</taxon>
        <taxon>ecological metagenomes</taxon>
    </lineage>
</organism>
<dbReference type="GO" id="GO:0003723">
    <property type="term" value="F:RNA binding"/>
    <property type="evidence" value="ECO:0007669"/>
    <property type="project" value="InterPro"/>
</dbReference>
<dbReference type="SUPFAM" id="SSF55174">
    <property type="entry name" value="Alpha-L RNA-binding motif"/>
    <property type="match status" value="1"/>
</dbReference>
<dbReference type="EMBL" id="MLJW01000727">
    <property type="protein sequence ID" value="OIQ83181.1"/>
    <property type="molecule type" value="Genomic_DNA"/>
</dbReference>
<dbReference type="AlphaFoldDB" id="A0A1J5R4S3"/>
<evidence type="ECO:0000313" key="1">
    <source>
        <dbReference type="EMBL" id="OIQ83181.1"/>
    </source>
</evidence>
<dbReference type="PROSITE" id="PS50889">
    <property type="entry name" value="S4"/>
    <property type="match status" value="1"/>
</dbReference>
<protein>
    <submittedName>
        <fullName evidence="1">Ribosome-associated protein</fullName>
    </submittedName>
</protein>
<comment type="caution">
    <text evidence="1">The sequence shown here is derived from an EMBL/GenBank/DDBJ whole genome shotgun (WGS) entry which is preliminary data.</text>
</comment>
<dbReference type="Pfam" id="PF13275">
    <property type="entry name" value="S4_2"/>
    <property type="match status" value="1"/>
</dbReference>
<sequence>MQNHTFQLTQDYIELCNLLKMVGLADSGGQGKALVAQGEVRVDGQPENRKTAKIRAGQTVECLGNVISVVGLQPDASPVAGKALDVA</sequence>
<dbReference type="Gene3D" id="3.10.290.10">
    <property type="entry name" value="RNA-binding S4 domain"/>
    <property type="match status" value="1"/>
</dbReference>
<accession>A0A1J5R4S3</accession>
<gene>
    <name evidence="1" type="ORF">GALL_350280</name>
</gene>